<protein>
    <recommendedName>
        <fullName evidence="6">Efflux RND transporter periplasmic adaptor subunit</fullName>
    </recommendedName>
</protein>
<feature type="region of interest" description="Disordered" evidence="3">
    <location>
        <begin position="29"/>
        <end position="69"/>
    </location>
</feature>
<feature type="region of interest" description="Disordered" evidence="3">
    <location>
        <begin position="376"/>
        <end position="399"/>
    </location>
</feature>
<organism evidence="4 5">
    <name type="scientific">Rhodovibrio sodomensis</name>
    <dbReference type="NCBI Taxonomy" id="1088"/>
    <lineage>
        <taxon>Bacteria</taxon>
        <taxon>Pseudomonadati</taxon>
        <taxon>Pseudomonadota</taxon>
        <taxon>Alphaproteobacteria</taxon>
        <taxon>Rhodospirillales</taxon>
        <taxon>Rhodovibrionaceae</taxon>
        <taxon>Rhodovibrio</taxon>
    </lineage>
</organism>
<evidence type="ECO:0000256" key="2">
    <source>
        <dbReference type="SAM" id="Coils"/>
    </source>
</evidence>
<evidence type="ECO:0000313" key="4">
    <source>
        <dbReference type="EMBL" id="MBK1670372.1"/>
    </source>
</evidence>
<keyword evidence="2" id="KW-0175">Coiled coil</keyword>
<dbReference type="EMBL" id="NRRL01000091">
    <property type="protein sequence ID" value="MBK1670372.1"/>
    <property type="molecule type" value="Genomic_DNA"/>
</dbReference>
<dbReference type="Gene3D" id="1.10.287.470">
    <property type="entry name" value="Helix hairpin bin"/>
    <property type="match status" value="1"/>
</dbReference>
<dbReference type="Proteomes" id="UP001296873">
    <property type="component" value="Unassembled WGS sequence"/>
</dbReference>
<evidence type="ECO:0008006" key="6">
    <source>
        <dbReference type="Google" id="ProtNLM"/>
    </source>
</evidence>
<comment type="caution">
    <text evidence="4">The sequence shown here is derived from an EMBL/GenBank/DDBJ whole genome shotgun (WGS) entry which is preliminary data.</text>
</comment>
<accession>A0ABS1DKC1</accession>
<keyword evidence="5" id="KW-1185">Reference proteome</keyword>
<evidence type="ECO:0000256" key="3">
    <source>
        <dbReference type="SAM" id="MobiDB-lite"/>
    </source>
</evidence>
<gene>
    <name evidence="4" type="ORF">CKO28_20315</name>
</gene>
<evidence type="ECO:0000256" key="1">
    <source>
        <dbReference type="ARBA" id="ARBA00009477"/>
    </source>
</evidence>
<dbReference type="InterPro" id="IPR006143">
    <property type="entry name" value="RND_pump_MFP"/>
</dbReference>
<evidence type="ECO:0000313" key="5">
    <source>
        <dbReference type="Proteomes" id="UP001296873"/>
    </source>
</evidence>
<dbReference type="PANTHER" id="PTHR30469:SF15">
    <property type="entry name" value="HLYD FAMILY OF SECRETION PROTEINS"/>
    <property type="match status" value="1"/>
</dbReference>
<dbReference type="SUPFAM" id="SSF111369">
    <property type="entry name" value="HlyD-like secretion proteins"/>
    <property type="match status" value="1"/>
</dbReference>
<dbReference type="NCBIfam" id="TIGR01730">
    <property type="entry name" value="RND_mfp"/>
    <property type="match status" value="1"/>
</dbReference>
<dbReference type="Gene3D" id="2.40.50.100">
    <property type="match status" value="1"/>
</dbReference>
<comment type="similarity">
    <text evidence="1">Belongs to the membrane fusion protein (MFP) (TC 8.A.1) family.</text>
</comment>
<name>A0ABS1DKC1_9PROT</name>
<dbReference type="Gene3D" id="2.40.30.170">
    <property type="match status" value="1"/>
</dbReference>
<feature type="region of interest" description="Disordered" evidence="3">
    <location>
        <begin position="124"/>
        <end position="147"/>
    </location>
</feature>
<feature type="coiled-coil region" evidence="2">
    <location>
        <begin position="221"/>
        <end position="248"/>
    </location>
</feature>
<dbReference type="PANTHER" id="PTHR30469">
    <property type="entry name" value="MULTIDRUG RESISTANCE PROTEIN MDTA"/>
    <property type="match status" value="1"/>
</dbReference>
<proteinExistence type="inferred from homology"/>
<sequence>MPVSKGLLMRRRDSAKWWFQHSASCPGWPADPPAQLPAAHETGTARDRLTGRPGRTRLRTSGAAYQPGPGANERRVMLFTLPRDISCIQACKPAGTGLRRLRRAALIALATGFVCAAGFGVPPGRAQDGTAARDTARDTAGDGAGDAAGARALAGDPALERLFAPRDGEVGGGLGAFEARALIEPRAEAILSSEIGGRILDLPVDAGDRFAAGDVLVAFDCSFHQAELRAARAELTRAQRTLDNKEQLARLNSVGQLEVALARADVAKAEAQVQTRKLYVDRCTLTAPYDGRVVERPVNAHETVGKDQELMSVIAAGGLKLRLIVPSRWLAWLRTGQRFELTIDETGGTHTAEVTTLGARIDPVSQTLPLEGRLLDTGTGAPRLLPGMSGTARFDPPNG</sequence>
<reference evidence="4 5" key="1">
    <citation type="journal article" date="2020" name="Microorganisms">
        <title>Osmotic Adaptation and Compatible Solute Biosynthesis of Phototrophic Bacteria as Revealed from Genome Analyses.</title>
        <authorList>
            <person name="Imhoff J.F."/>
            <person name="Rahn T."/>
            <person name="Kunzel S."/>
            <person name="Keller A."/>
            <person name="Neulinger S.C."/>
        </authorList>
    </citation>
    <scope>NUCLEOTIDE SEQUENCE [LARGE SCALE GENOMIC DNA]</scope>
    <source>
        <strain evidence="4 5">DSM 9895</strain>
    </source>
</reference>